<organism evidence="4 5">
    <name type="scientific">Macrolepiota fuliginosa MF-IS2</name>
    <dbReference type="NCBI Taxonomy" id="1400762"/>
    <lineage>
        <taxon>Eukaryota</taxon>
        <taxon>Fungi</taxon>
        <taxon>Dikarya</taxon>
        <taxon>Basidiomycota</taxon>
        <taxon>Agaricomycotina</taxon>
        <taxon>Agaricomycetes</taxon>
        <taxon>Agaricomycetidae</taxon>
        <taxon>Agaricales</taxon>
        <taxon>Agaricineae</taxon>
        <taxon>Agaricaceae</taxon>
        <taxon>Macrolepiota</taxon>
    </lineage>
</organism>
<dbReference type="EC" id="2.7.7.48" evidence="1"/>
<keyword evidence="5" id="KW-1185">Reference proteome</keyword>
<keyword evidence="1" id="KW-0808">Transferase</keyword>
<dbReference type="OrthoDB" id="10055769at2759"/>
<feature type="region of interest" description="Disordered" evidence="2">
    <location>
        <begin position="154"/>
        <end position="173"/>
    </location>
</feature>
<feature type="region of interest" description="Disordered" evidence="2">
    <location>
        <begin position="196"/>
        <end position="295"/>
    </location>
</feature>
<feature type="compositionally biased region" description="Basic and acidic residues" evidence="2">
    <location>
        <begin position="252"/>
        <end position="269"/>
    </location>
</feature>
<proteinExistence type="inferred from homology"/>
<accession>A0A9P5XA59</accession>
<name>A0A9P5XA59_9AGAR</name>
<dbReference type="InterPro" id="IPR057596">
    <property type="entry name" value="RDRP_core"/>
</dbReference>
<evidence type="ECO:0000313" key="5">
    <source>
        <dbReference type="Proteomes" id="UP000807342"/>
    </source>
</evidence>
<evidence type="ECO:0000256" key="2">
    <source>
        <dbReference type="SAM" id="MobiDB-lite"/>
    </source>
</evidence>
<feature type="region of interest" description="Disordered" evidence="2">
    <location>
        <begin position="1"/>
        <end position="25"/>
    </location>
</feature>
<feature type="compositionally biased region" description="Polar residues" evidence="2">
    <location>
        <begin position="201"/>
        <end position="227"/>
    </location>
</feature>
<comment type="similarity">
    <text evidence="1">Belongs to the RdRP family.</text>
</comment>
<sequence>MSGRPNREGDSGKKNNTTHRDGSEFDKLLDNYSSWWTVVGNTPEHVLTSPRKKAPVSRVQAASGLSKERIQGSSIHHNPTTRNILSKHLSAPVISVEPIEIMPKPLFPTGAGLDLASVPVTPKKQKPLQGPPSTGRTRAIRNAFEGLDIKYRSPSKEEKEKIPQLQFQHPGPLPRNTVVVEVEDDEDEDEVNGMLLEPESAPSTQPSSLFEYETSQQSMVTPASSWSVDERGGQGSWSSVGAGVPTGHKRPRPSDSSEIEVKVKSHTVDDVFTTPKVRKERRGDSPSKSSQSFRPISVRPITVPVSTDAPPAISSFFRGTLGVDLHPIMISHSSDTQRLMDELDLAWGVQYEFARGVSLGQWSWAEVSKVLREKSNVFRGPNAETAFKVGALMRNREIRNVNVTLWQELDREQEAILENKGRGLGLMGKWGGQEDWFGGRIQQIARLSKDPSGQYRVQLEPMEKRRSHRFARYCGSRRILQLRIPKDLILKESLQLKTFLQGKFILCGRIFVPFHAKDHSLYMVETNENWERRSQEACGDQYRISFDAFINWHNPPEYNHKQAVSKYVTRYALGLSTSIPVLEFQEQNMYLVDDIYGSEYKGYGASAEETMTDGCGFINQAALVAINAHINKSSLPIAVQGRIAGAKGLWILHPDDNSPEYKIWVRDSQNKIKHPELGRSHRIFELVAASQPSTPISASRQSIVNLSFNGVPDQILMRYLEEGLTEEIEPLVNWNRPKAAPHLWTAINTTGGVARARLARCTAGISRALGLTKRVWAEVEGEAVDDGDIFDESNSSYTGRNEYSKAPLSLHEFAIELVQAGFHPSQSKLLREKLEYIIDQTIKTCIEKYRIPLPESLDGFVVPDPLGVLEEGEIYYRSSQSLRNPRTQMTCDILTGDVILGRYPIRIASDLQKVKAVNIPELYQWPDVVITSTKGARSLPSLLSGGDMDGDELFILREPEIVQPFTNNVFVPPPTDLLEANFERDIKLVGPFCEHIKNQPPAKQQAALQEALLLNLNEDRKGLYSVFHDNAIEKYGYSHPKAIRLAYMFNTLLDASKSGLILKEGIFEKDREEFGGGAYGIEDTAAYILNKLQDAGQAVGEKLKKDFNDAAKSCTNRPDPDLIAPYEDATEFANGVYAKTKWTGFAEDLTKIRNHVEVSHEKWAQACSKSKSKSASKKKSASGGEDLSREAARLFALPVEGIIATRNVDEIKASYAYVSAKDSPFAFQVAFRQLCEIKGRAASGGLAPCIREIDEMKTIPASHIKAVEKSYND</sequence>
<dbReference type="PANTHER" id="PTHR23079">
    <property type="entry name" value="RNA-DEPENDENT RNA POLYMERASE"/>
    <property type="match status" value="1"/>
</dbReference>
<protein>
    <recommendedName>
        <fullName evidence="1">RNA-dependent RNA polymerase</fullName>
        <ecNumber evidence="1">2.7.7.48</ecNumber>
    </recommendedName>
</protein>
<dbReference type="EMBL" id="MU151195">
    <property type="protein sequence ID" value="KAF9447542.1"/>
    <property type="molecule type" value="Genomic_DNA"/>
</dbReference>
<keyword evidence="1" id="KW-0548">Nucleotidyltransferase</keyword>
<dbReference type="InterPro" id="IPR007855">
    <property type="entry name" value="RDRP"/>
</dbReference>
<dbReference type="AlphaFoldDB" id="A0A9P5XA59"/>
<dbReference type="Pfam" id="PF05183">
    <property type="entry name" value="RdRP"/>
    <property type="match status" value="1"/>
</dbReference>
<dbReference type="GO" id="GO:0003968">
    <property type="term" value="F:RNA-directed RNA polymerase activity"/>
    <property type="evidence" value="ECO:0007669"/>
    <property type="project" value="UniProtKB-KW"/>
</dbReference>
<comment type="catalytic activity">
    <reaction evidence="1">
        <text>RNA(n) + a ribonucleoside 5'-triphosphate = RNA(n+1) + diphosphate</text>
        <dbReference type="Rhea" id="RHEA:21248"/>
        <dbReference type="Rhea" id="RHEA-COMP:14527"/>
        <dbReference type="Rhea" id="RHEA-COMP:17342"/>
        <dbReference type="ChEBI" id="CHEBI:33019"/>
        <dbReference type="ChEBI" id="CHEBI:61557"/>
        <dbReference type="ChEBI" id="CHEBI:140395"/>
        <dbReference type="EC" id="2.7.7.48"/>
    </reaction>
</comment>
<dbReference type="GO" id="GO:0031380">
    <property type="term" value="C:nuclear RNA-directed RNA polymerase complex"/>
    <property type="evidence" value="ECO:0007669"/>
    <property type="project" value="TreeGrafter"/>
</dbReference>
<dbReference type="GO" id="GO:0030422">
    <property type="term" value="P:siRNA processing"/>
    <property type="evidence" value="ECO:0007669"/>
    <property type="project" value="TreeGrafter"/>
</dbReference>
<evidence type="ECO:0000313" key="4">
    <source>
        <dbReference type="EMBL" id="KAF9447542.1"/>
    </source>
</evidence>
<dbReference type="GO" id="GO:0003723">
    <property type="term" value="F:RNA binding"/>
    <property type="evidence" value="ECO:0007669"/>
    <property type="project" value="UniProtKB-KW"/>
</dbReference>
<dbReference type="Proteomes" id="UP000807342">
    <property type="component" value="Unassembled WGS sequence"/>
</dbReference>
<keyword evidence="1" id="KW-0694">RNA-binding</keyword>
<comment type="caution">
    <text evidence="4">The sequence shown here is derived from an EMBL/GenBank/DDBJ whole genome shotgun (WGS) entry which is preliminary data.</text>
</comment>
<evidence type="ECO:0000256" key="1">
    <source>
        <dbReference type="RuleBase" id="RU363098"/>
    </source>
</evidence>
<evidence type="ECO:0000259" key="3">
    <source>
        <dbReference type="Pfam" id="PF05183"/>
    </source>
</evidence>
<reference evidence="4" key="1">
    <citation type="submission" date="2020-11" db="EMBL/GenBank/DDBJ databases">
        <authorList>
            <consortium name="DOE Joint Genome Institute"/>
            <person name="Ahrendt S."/>
            <person name="Riley R."/>
            <person name="Andreopoulos W."/>
            <person name="Labutti K."/>
            <person name="Pangilinan J."/>
            <person name="Ruiz-Duenas F.J."/>
            <person name="Barrasa J.M."/>
            <person name="Sanchez-Garcia M."/>
            <person name="Camarero S."/>
            <person name="Miyauchi S."/>
            <person name="Serrano A."/>
            <person name="Linde D."/>
            <person name="Babiker R."/>
            <person name="Drula E."/>
            <person name="Ayuso-Fernandez I."/>
            <person name="Pacheco R."/>
            <person name="Padilla G."/>
            <person name="Ferreira P."/>
            <person name="Barriuso J."/>
            <person name="Kellner H."/>
            <person name="Castanera R."/>
            <person name="Alfaro M."/>
            <person name="Ramirez L."/>
            <person name="Pisabarro A.G."/>
            <person name="Kuo A."/>
            <person name="Tritt A."/>
            <person name="Lipzen A."/>
            <person name="He G."/>
            <person name="Yan M."/>
            <person name="Ng V."/>
            <person name="Cullen D."/>
            <person name="Martin F."/>
            <person name="Rosso M.-N."/>
            <person name="Henrissat B."/>
            <person name="Hibbett D."/>
            <person name="Martinez A.T."/>
            <person name="Grigoriev I.V."/>
        </authorList>
    </citation>
    <scope>NUCLEOTIDE SEQUENCE</scope>
    <source>
        <strain evidence="4">MF-IS2</strain>
    </source>
</reference>
<dbReference type="PANTHER" id="PTHR23079:SF14">
    <property type="entry name" value="RNA-DEPENDENT RNA POLYMERASE"/>
    <property type="match status" value="1"/>
</dbReference>
<keyword evidence="1" id="KW-0696">RNA-directed RNA polymerase</keyword>
<gene>
    <name evidence="4" type="ORF">P691DRAFT_731304</name>
</gene>
<feature type="domain" description="RDRP core" evidence="3">
    <location>
        <begin position="456"/>
        <end position="1064"/>
    </location>
</feature>